<dbReference type="GO" id="GO:0031380">
    <property type="term" value="C:nuclear RNA-directed RNA polymerase complex"/>
    <property type="evidence" value="ECO:0007669"/>
    <property type="project" value="TreeGrafter"/>
</dbReference>
<evidence type="ECO:0000259" key="5">
    <source>
        <dbReference type="Pfam" id="PF25396"/>
    </source>
</evidence>
<dbReference type="RefSeq" id="XP_022504567.1">
    <property type="nucleotide sequence ID" value="XM_022639259.1"/>
</dbReference>
<dbReference type="InterPro" id="IPR027417">
    <property type="entry name" value="P-loop_NTPase"/>
</dbReference>
<name>A0A178DEP8_9EURO</name>
<feature type="domain" description="ZNFX1" evidence="5">
    <location>
        <begin position="124"/>
        <end position="232"/>
    </location>
</feature>
<dbReference type="InterPro" id="IPR041679">
    <property type="entry name" value="DNA2/NAM7-like_C"/>
</dbReference>
<dbReference type="SUPFAM" id="SSF52540">
    <property type="entry name" value="P-loop containing nucleoside triphosphate hydrolases"/>
    <property type="match status" value="1"/>
</dbReference>
<keyword evidence="1" id="KW-0378">Hydrolase</keyword>
<dbReference type="GO" id="GO:0004386">
    <property type="term" value="F:helicase activity"/>
    <property type="evidence" value="ECO:0007669"/>
    <property type="project" value="InterPro"/>
</dbReference>
<dbReference type="InterPro" id="IPR041677">
    <property type="entry name" value="DNA2/NAM7_AAA_11"/>
</dbReference>
<feature type="region of interest" description="Disordered" evidence="2">
    <location>
        <begin position="1156"/>
        <end position="1191"/>
    </location>
</feature>
<dbReference type="InterPro" id="IPR057373">
    <property type="entry name" value="ZNFX1"/>
</dbReference>
<dbReference type="InterPro" id="IPR045055">
    <property type="entry name" value="DNA2/NAM7-like"/>
</dbReference>
<evidence type="ECO:0000256" key="1">
    <source>
        <dbReference type="ARBA" id="ARBA00022806"/>
    </source>
</evidence>
<keyword evidence="1" id="KW-0067">ATP-binding</keyword>
<evidence type="ECO:0000313" key="6">
    <source>
        <dbReference type="EMBL" id="OAL39555.1"/>
    </source>
</evidence>
<dbReference type="GO" id="GO:0031048">
    <property type="term" value="P:regulatory ncRNA-mediated heterochromatin formation"/>
    <property type="evidence" value="ECO:0007669"/>
    <property type="project" value="TreeGrafter"/>
</dbReference>
<proteinExistence type="predicted"/>
<feature type="domain" description="DNA2/NAM7 helicase helicase" evidence="3">
    <location>
        <begin position="619"/>
        <end position="692"/>
    </location>
</feature>
<dbReference type="Pfam" id="PF13086">
    <property type="entry name" value="AAA_11"/>
    <property type="match status" value="2"/>
</dbReference>
<evidence type="ECO:0000256" key="2">
    <source>
        <dbReference type="SAM" id="MobiDB-lite"/>
    </source>
</evidence>
<protein>
    <recommendedName>
        <fullName evidence="8">Helicase ATP-binding domain-containing protein</fullName>
    </recommendedName>
</protein>
<dbReference type="CDD" id="cd18808">
    <property type="entry name" value="SF1_C_Upf1"/>
    <property type="match status" value="1"/>
</dbReference>
<comment type="caution">
    <text evidence="6">The sequence shown here is derived from an EMBL/GenBank/DDBJ whole genome shotgun (WGS) entry which is preliminary data.</text>
</comment>
<dbReference type="PANTHER" id="PTHR10887">
    <property type="entry name" value="DNA2/NAM7 HELICASE FAMILY"/>
    <property type="match status" value="1"/>
</dbReference>
<dbReference type="Gene3D" id="3.40.50.300">
    <property type="entry name" value="P-loop containing nucleotide triphosphate hydrolases"/>
    <property type="match status" value="3"/>
</dbReference>
<feature type="domain" description="DNA2/NAM7 helicase-like C-terminal" evidence="4">
    <location>
        <begin position="707"/>
        <end position="894"/>
    </location>
</feature>
<dbReference type="Pfam" id="PF13087">
    <property type="entry name" value="AAA_12"/>
    <property type="match status" value="1"/>
</dbReference>
<reference evidence="6 7" key="1">
    <citation type="submission" date="2016-03" db="EMBL/GenBank/DDBJ databases">
        <title>The draft genome sequence of Fonsecaea nubica causative agent of cutaneous subcutaneous infection in human host.</title>
        <authorList>
            <person name="Costa F."/>
            <person name="Sybren D.H."/>
            <person name="Raittz R.T."/>
            <person name="Weiss V.A."/>
            <person name="Leao A.C."/>
            <person name="Gomes R."/>
            <person name="De Souza E.M."/>
            <person name="Pedrosa F.O."/>
            <person name="Steffens M.B."/>
            <person name="Bombassaro A."/>
            <person name="Tadra-Sfeir M.Z."/>
            <person name="Moreno L.F."/>
            <person name="Najafzadeh M.J."/>
            <person name="Felipe M.S."/>
            <person name="Teixeira M."/>
            <person name="Sun J."/>
            <person name="Xi L."/>
            <person name="Castro M.A."/>
            <person name="Vicente V.A."/>
        </authorList>
    </citation>
    <scope>NUCLEOTIDE SEQUENCE [LARGE SCALE GENOMIC DNA]</scope>
    <source>
        <strain evidence="6 7">CBS 269.64</strain>
    </source>
</reference>
<sequence length="1191" mass="132922">MNTELSERFKSVRHRSNIRSARDNTLNDEPGPTLCLDIRDYHTKQAQIQSTSDKDAWLSQDEVPTKQELAVEGATLLANKIEGPYKSKDRYLKTHHALLREDSVGCLRDAIQEFLRDPTTSDTMKFSVYDQVHIVGFTFARRGVAARIKFTTRRAGRRIKWANSKRLVSGSIVALIPAKTKTIDLNDMVVAVIAARPLAGLLCEPPEIDIYFARPEEIQLDPQKEWLMIEAKQGYFEAYRHTLKALQKLSSETFPMSDHICHLSPSTQPPAYIHENPVLDLSVVAGPAQKQEYSKIDVTKDWPPTPADSLDDTQWEALKEILTKRLAIVQGPPGTGKTYVSRKALEILHANRKTASDPPIVIAAQTNHALDQLLQHISVFEPNYVRLGGRSTNPEVQKRALFALQKAERLRPVPGGSLGKASSLLTKQINTMTQILEPFAMSGPDPWSTDQVSGPQVLEKLGAISAQQARSLEDGASQWVSATTAAEGPLQLWLDKALVPFEVDYTAENYGFEEVEDNDLEFEQLRENEDSTGVNDEEDIEMLRGPWKELRDRFTVQPPSSADLARATKLLDTVSDLWKIGHYWRGPVYHVIQSRAKDAITAKFREAAENYNQLAKDYLIGKWEQDIVYLQRSAIIGMTTTGLSKYRPLVAALKPKIILIEEAAEVLEAPVTVACVESLEHLILIGDHQQLQGHCSVRELEGTPFHLNVSLFERLVRNNMAFKMLLQQRRMIPEISRLISVLYPHLKDHPSVIDRPVQSWGMGKIKSFFFDHEWWEAKDESLSTYNSEEAKFIAGFYLYLFRNGISPSRITVLTFYNGQRKRIVAELKAFPEFRNACKLNVKTVDSYQGEENDIVILSLARNNEEGKIGFLSNENRTCVALSRAKYGFYLFGNARILMNGSDSGVCFQYSVNPMAGLLLLDIQETGKTTEVAACYPATRPCPVVTVALVSAINTHLTASNARSTVARRSCVVIGVVADALKYVFALVMNLPRDKEVPGATVIDQTLTRLPPQDIPLEARTGVGPPHISTLGYRIDASLPTRPEPPKVDGQRGTGWSSASQKNTQSDSLSPVTQSELRKGWKDFAKGGFVADDERLNLLTSQSSPGQQRRELLWVDTPPSLRAHYGPQRSSQVIPNQEEAAMAISDGRTGFLQELQAESAAHENAPLPAEIRGGQLGDDVQASEAKYHMSQK</sequence>
<evidence type="ECO:0000259" key="4">
    <source>
        <dbReference type="Pfam" id="PF13087"/>
    </source>
</evidence>
<evidence type="ECO:0000259" key="3">
    <source>
        <dbReference type="Pfam" id="PF13086"/>
    </source>
</evidence>
<feature type="region of interest" description="Disordered" evidence="2">
    <location>
        <begin position="1033"/>
        <end position="1074"/>
    </location>
</feature>
<feature type="domain" description="DNA2/NAM7 helicase helicase" evidence="3">
    <location>
        <begin position="310"/>
        <end position="409"/>
    </location>
</feature>
<gene>
    <name evidence="6" type="ORF">AYO20_00952</name>
</gene>
<dbReference type="EMBL" id="LVCJ01000004">
    <property type="protein sequence ID" value="OAL39555.1"/>
    <property type="molecule type" value="Genomic_DNA"/>
</dbReference>
<feature type="compositionally biased region" description="Polar residues" evidence="2">
    <location>
        <begin position="1053"/>
        <end position="1074"/>
    </location>
</feature>
<evidence type="ECO:0000313" key="7">
    <source>
        <dbReference type="Proteomes" id="UP000185904"/>
    </source>
</evidence>
<keyword evidence="1" id="KW-0547">Nucleotide-binding</keyword>
<dbReference type="GeneID" id="34584377"/>
<dbReference type="AlphaFoldDB" id="A0A178DEP8"/>
<keyword evidence="7" id="KW-1185">Reference proteome</keyword>
<keyword evidence="1" id="KW-0347">Helicase</keyword>
<dbReference type="Proteomes" id="UP000185904">
    <property type="component" value="Unassembled WGS sequence"/>
</dbReference>
<dbReference type="Pfam" id="PF25396">
    <property type="entry name" value="ZNFX1"/>
    <property type="match status" value="1"/>
</dbReference>
<dbReference type="PANTHER" id="PTHR10887:SF341">
    <property type="entry name" value="NFX1-TYPE ZINC FINGER-CONTAINING PROTEIN 1"/>
    <property type="match status" value="1"/>
</dbReference>
<evidence type="ECO:0008006" key="8">
    <source>
        <dbReference type="Google" id="ProtNLM"/>
    </source>
</evidence>
<accession>A0A178DEP8</accession>
<dbReference type="OrthoDB" id="409395at2759"/>
<dbReference type="InterPro" id="IPR047187">
    <property type="entry name" value="SF1_C_Upf1"/>
</dbReference>
<organism evidence="6 7">
    <name type="scientific">Fonsecaea nubica</name>
    <dbReference type="NCBI Taxonomy" id="856822"/>
    <lineage>
        <taxon>Eukaryota</taxon>
        <taxon>Fungi</taxon>
        <taxon>Dikarya</taxon>
        <taxon>Ascomycota</taxon>
        <taxon>Pezizomycotina</taxon>
        <taxon>Eurotiomycetes</taxon>
        <taxon>Chaetothyriomycetidae</taxon>
        <taxon>Chaetothyriales</taxon>
        <taxon>Herpotrichiellaceae</taxon>
        <taxon>Fonsecaea</taxon>
    </lineage>
</organism>